<keyword evidence="2" id="KW-1185">Reference proteome</keyword>
<dbReference type="EMBL" id="CP002480">
    <property type="protein sequence ID" value="ADW67475.1"/>
    <property type="molecule type" value="Genomic_DNA"/>
</dbReference>
<accession>E8WXE2</accession>
<evidence type="ECO:0000313" key="1">
    <source>
        <dbReference type="EMBL" id="ADW67475.1"/>
    </source>
</evidence>
<dbReference type="RefSeq" id="WP_013578803.1">
    <property type="nucleotide sequence ID" value="NC_015064.1"/>
</dbReference>
<dbReference type="KEGG" id="acm:AciX9_0403"/>
<dbReference type="Proteomes" id="UP000000343">
    <property type="component" value="Chromosome"/>
</dbReference>
<dbReference type="InterPro" id="IPR036583">
    <property type="entry name" value="23S_rRNA_IVS_sf"/>
</dbReference>
<gene>
    <name evidence="1" type="ordered locus">AciX9_0403</name>
</gene>
<dbReference type="SUPFAM" id="SSF158446">
    <property type="entry name" value="IVS-encoded protein-like"/>
    <property type="match status" value="1"/>
</dbReference>
<dbReference type="CDD" id="cd16377">
    <property type="entry name" value="23S_rRNA_IVP_like"/>
    <property type="match status" value="1"/>
</dbReference>
<dbReference type="eggNOG" id="COG0399">
    <property type="taxonomic scope" value="Bacteria"/>
</dbReference>
<dbReference type="NCBIfam" id="TIGR02436">
    <property type="entry name" value="four helix bundle protein"/>
    <property type="match status" value="1"/>
</dbReference>
<protein>
    <recommendedName>
        <fullName evidence="3">S23 ribosomal protein</fullName>
    </recommendedName>
</protein>
<sequence>MRSHRQLTVWQRAIELAFAIYDLTKHFPPDEHFGLTSQLRRAAVSIPSNIAEGQSRDTRGEFRHFLGISRGSLAELQTQLVLAKGLHLGDPTAIDNCESLATEVTLMLIALQNSLPKQ</sequence>
<evidence type="ECO:0000313" key="2">
    <source>
        <dbReference type="Proteomes" id="UP000000343"/>
    </source>
</evidence>
<dbReference type="PANTHER" id="PTHR38471:SF2">
    <property type="entry name" value="FOUR HELIX BUNDLE PROTEIN"/>
    <property type="match status" value="1"/>
</dbReference>
<evidence type="ECO:0008006" key="3">
    <source>
        <dbReference type="Google" id="ProtNLM"/>
    </source>
</evidence>
<dbReference type="OrthoDB" id="160990at2"/>
<dbReference type="PANTHER" id="PTHR38471">
    <property type="entry name" value="FOUR HELIX BUNDLE PROTEIN"/>
    <property type="match status" value="1"/>
</dbReference>
<dbReference type="InterPro" id="IPR012657">
    <property type="entry name" value="23S_rRNA-intervening_sequence"/>
</dbReference>
<dbReference type="PaxDb" id="1198114-AciX9_0403"/>
<reference evidence="2" key="1">
    <citation type="submission" date="2011-01" db="EMBL/GenBank/DDBJ databases">
        <title>Complete sequence of chromosome of Acidobacterium sp. MP5ACTX9.</title>
        <authorList>
            <consortium name="US DOE Joint Genome Institute"/>
            <person name="Lucas S."/>
            <person name="Copeland A."/>
            <person name="Lapidus A."/>
            <person name="Cheng J.-F."/>
            <person name="Goodwin L."/>
            <person name="Pitluck S."/>
            <person name="Teshima H."/>
            <person name="Detter J.C."/>
            <person name="Han C."/>
            <person name="Tapia R."/>
            <person name="Land M."/>
            <person name="Hauser L."/>
            <person name="Kyrpides N."/>
            <person name="Ivanova N."/>
            <person name="Ovchinnikova G."/>
            <person name="Pagani I."/>
            <person name="Rawat S.R."/>
            <person name="Mannisto M."/>
            <person name="Haggblom M.M."/>
            <person name="Woyke T."/>
        </authorList>
    </citation>
    <scope>NUCLEOTIDE SEQUENCE [LARGE SCALE GENOMIC DNA]</scope>
    <source>
        <strain evidence="2">MP5ACTX9</strain>
    </source>
</reference>
<dbReference type="Gene3D" id="1.20.1440.60">
    <property type="entry name" value="23S rRNA-intervening sequence"/>
    <property type="match status" value="1"/>
</dbReference>
<proteinExistence type="predicted"/>
<dbReference type="Pfam" id="PF05635">
    <property type="entry name" value="23S_rRNA_IVP"/>
    <property type="match status" value="1"/>
</dbReference>
<organism evidence="2">
    <name type="scientific">Granulicella tundricola (strain ATCC BAA-1859 / DSM 23138 / MP5ACTX9)</name>
    <dbReference type="NCBI Taxonomy" id="1198114"/>
    <lineage>
        <taxon>Bacteria</taxon>
        <taxon>Pseudomonadati</taxon>
        <taxon>Acidobacteriota</taxon>
        <taxon>Terriglobia</taxon>
        <taxon>Terriglobales</taxon>
        <taxon>Acidobacteriaceae</taxon>
        <taxon>Granulicella</taxon>
    </lineage>
</organism>
<dbReference type="STRING" id="1198114.AciX9_0403"/>
<dbReference type="HOGENOM" id="CLU_129874_0_6_0"/>
<dbReference type="AlphaFoldDB" id="E8WXE2"/>
<name>E8WXE2_GRATM</name>